<evidence type="ECO:0000313" key="1">
    <source>
        <dbReference type="EMBL" id="KAJ1899633.1"/>
    </source>
</evidence>
<evidence type="ECO:0000313" key="2">
    <source>
        <dbReference type="Proteomes" id="UP001150581"/>
    </source>
</evidence>
<protein>
    <submittedName>
        <fullName evidence="1">Pre-mRNA-splicing factor prp46</fullName>
    </submittedName>
</protein>
<reference evidence="1" key="1">
    <citation type="submission" date="2022-07" db="EMBL/GenBank/DDBJ databases">
        <title>Phylogenomic reconstructions and comparative analyses of Kickxellomycotina fungi.</title>
        <authorList>
            <person name="Reynolds N.K."/>
            <person name="Stajich J.E."/>
            <person name="Barry K."/>
            <person name="Grigoriev I.V."/>
            <person name="Crous P."/>
            <person name="Smith M.E."/>
        </authorList>
    </citation>
    <scope>NUCLEOTIDE SEQUENCE</scope>
    <source>
        <strain evidence="1">Benny 63K</strain>
    </source>
</reference>
<keyword evidence="2" id="KW-1185">Reference proteome</keyword>
<organism evidence="1 2">
    <name type="scientific">Kickxella alabastrina</name>
    <dbReference type="NCBI Taxonomy" id="61397"/>
    <lineage>
        <taxon>Eukaryota</taxon>
        <taxon>Fungi</taxon>
        <taxon>Fungi incertae sedis</taxon>
        <taxon>Zoopagomycota</taxon>
        <taxon>Kickxellomycotina</taxon>
        <taxon>Kickxellomycetes</taxon>
        <taxon>Kickxellales</taxon>
        <taxon>Kickxellaceae</taxon>
        <taxon>Kickxella</taxon>
    </lineage>
</organism>
<dbReference type="EMBL" id="JANBPG010000138">
    <property type="protein sequence ID" value="KAJ1899633.1"/>
    <property type="molecule type" value="Genomic_DNA"/>
</dbReference>
<sequence length="297" mass="31850">MDNLVDSAVRSTNCLFPGESAGIVALDANADILKGQRTGIATKYRDEYLVSRELPRGVENSGAKLNDINNSSDLSASFGPALTTKLLIASGGTNSSVAGVSANASTDVEDEVQRVLDGLAGKQSKSKAKKVKKPTRELVLAAAEKGASMAASLPPPPGQQIVRKRNYDPIKPEWHAPWKLMRVISGHVGWVRSLAVEPGNKWFASGSVDRTIKIWDLASGTLKLTLTGHISPVRGLAVSPRHPYLFSCGEDKQVKCWDLETNKVVRQYHGHLSGVYALALHPVLDVLITGGRDAVAR</sequence>
<feature type="non-terminal residue" evidence="1">
    <location>
        <position position="297"/>
    </location>
</feature>
<proteinExistence type="predicted"/>
<comment type="caution">
    <text evidence="1">The sequence shown here is derived from an EMBL/GenBank/DDBJ whole genome shotgun (WGS) entry which is preliminary data.</text>
</comment>
<accession>A0ACC1IS00</accession>
<gene>
    <name evidence="1" type="primary">PRP46_1</name>
    <name evidence="1" type="ORF">LPJ66_001990</name>
</gene>
<dbReference type="Proteomes" id="UP001150581">
    <property type="component" value="Unassembled WGS sequence"/>
</dbReference>
<name>A0ACC1IS00_9FUNG</name>